<evidence type="ECO:0000313" key="2">
    <source>
        <dbReference type="Proteomes" id="UP000240971"/>
    </source>
</evidence>
<evidence type="ECO:0000313" key="1">
    <source>
        <dbReference type="EMBL" id="PSL49728.1"/>
    </source>
</evidence>
<comment type="caution">
    <text evidence="1">The sequence shown here is derived from an EMBL/GenBank/DDBJ whole genome shotgun (WGS) entry which is preliminary data.</text>
</comment>
<dbReference type="Proteomes" id="UP000240971">
    <property type="component" value="Unassembled WGS sequence"/>
</dbReference>
<keyword evidence="2" id="KW-1185">Reference proteome</keyword>
<protein>
    <submittedName>
        <fullName evidence="1">Uncharacterized protein</fullName>
    </submittedName>
</protein>
<sequence>MNVSMLRLSVFVVLLITVISCRKGELPAEQYFGKVEYACTNFSNTPKITVFFNGQRLDTLYPEHPSSAIQVAGTTGKLSFYIAGTDSLIADTTITIIKNVTQKYKVVYSKELNLKGFVGTPPAIAQDTAAYQLYLTLGSYYAQYKKVDVAWLYVDENGEIKEGEIIKGVESGKLQTTVHYLRALHANGDFVTYALQLKDPATGEVIPQANGESFFGSGQFSNKSFNIIHIFDDAGTPGGSIIEI</sequence>
<dbReference type="AlphaFoldDB" id="A0A2P8HU39"/>
<dbReference type="RefSeq" id="WP_106526945.1">
    <property type="nucleotide sequence ID" value="NZ_PYAW01000001.1"/>
</dbReference>
<reference evidence="1 2" key="1">
    <citation type="submission" date="2018-03" db="EMBL/GenBank/DDBJ databases">
        <title>Genomic Encyclopedia of Archaeal and Bacterial Type Strains, Phase II (KMG-II): from individual species to whole genera.</title>
        <authorList>
            <person name="Goeker M."/>
        </authorList>
    </citation>
    <scope>NUCLEOTIDE SEQUENCE [LARGE SCALE GENOMIC DNA]</scope>
    <source>
        <strain evidence="1 2">DSM 24859</strain>
    </source>
</reference>
<dbReference type="PROSITE" id="PS51257">
    <property type="entry name" value="PROKAR_LIPOPROTEIN"/>
    <property type="match status" value="1"/>
</dbReference>
<dbReference type="EMBL" id="PYAW01000001">
    <property type="protein sequence ID" value="PSL49728.1"/>
    <property type="molecule type" value="Genomic_DNA"/>
</dbReference>
<dbReference type="OrthoDB" id="666405at2"/>
<gene>
    <name evidence="1" type="ORF">CLV51_1011063</name>
</gene>
<name>A0A2P8HU39_CHINA</name>
<proteinExistence type="predicted"/>
<organism evidence="1 2">
    <name type="scientific">Chitinophaga niastensis</name>
    <dbReference type="NCBI Taxonomy" id="536980"/>
    <lineage>
        <taxon>Bacteria</taxon>
        <taxon>Pseudomonadati</taxon>
        <taxon>Bacteroidota</taxon>
        <taxon>Chitinophagia</taxon>
        <taxon>Chitinophagales</taxon>
        <taxon>Chitinophagaceae</taxon>
        <taxon>Chitinophaga</taxon>
    </lineage>
</organism>
<accession>A0A2P8HU39</accession>